<sequence>ECQLAFAHGDVRINSARARVHPRYWHVACVSTPLGTADRLERLRDITVEQQQVVAPFLNMPTPAAPAAVPPAPADRGSALVPEAAAAAADTADDAEEHANLAGLQQLRNLEWWSGSSAEALGCLYNSTEALLLNQAATLQDVPSSLKLAVGETREASAQAVLDATTEKGKLGAWRCVLAFDRMIFGELFEEGEVQSRSVAETRTQYDLGGVPDPVADARLREDVQAYLTNKWTKTPRGAGAGVQGDRFEHWQPLAHLETRGSATAASLSLLLGGAVPAGALDVALAGKLLGTAKKDGGTRVLACGAIARRMVARAVCTVRSDSIQRAVSELQYGVGVLCGLETLHKAVLRGVRERCLELEGLVVQWYGRATVHSAAGASGVYHLVEQQEVLDQGCPLRPALFSIGFGFAPELCALRDFLRTLGPRCKVWAYLDDAHLTVPKAHLHQALKAASALFADLGLELNTSKTKIWCPDGQVAALPDGTGAWVVDAL</sequence>
<evidence type="ECO:0000313" key="1">
    <source>
        <dbReference type="EMBL" id="CAK0792837.1"/>
    </source>
</evidence>
<feature type="non-terminal residue" evidence="1">
    <location>
        <position position="1"/>
    </location>
</feature>
<organism evidence="1 2">
    <name type="scientific">Prorocentrum cordatum</name>
    <dbReference type="NCBI Taxonomy" id="2364126"/>
    <lineage>
        <taxon>Eukaryota</taxon>
        <taxon>Sar</taxon>
        <taxon>Alveolata</taxon>
        <taxon>Dinophyceae</taxon>
        <taxon>Prorocentrales</taxon>
        <taxon>Prorocentraceae</taxon>
        <taxon>Prorocentrum</taxon>
    </lineage>
</organism>
<comment type="caution">
    <text evidence="1">The sequence shown here is derived from an EMBL/GenBank/DDBJ whole genome shotgun (WGS) entry which is preliminary data.</text>
</comment>
<evidence type="ECO:0000313" key="2">
    <source>
        <dbReference type="Proteomes" id="UP001189429"/>
    </source>
</evidence>
<dbReference type="EMBL" id="CAUYUJ010000847">
    <property type="protein sequence ID" value="CAK0792837.1"/>
    <property type="molecule type" value="Genomic_DNA"/>
</dbReference>
<gene>
    <name evidence="1" type="ORF">PCOR1329_LOCUS3304</name>
</gene>
<feature type="non-terminal residue" evidence="1">
    <location>
        <position position="491"/>
    </location>
</feature>
<keyword evidence="2" id="KW-1185">Reference proteome</keyword>
<proteinExistence type="predicted"/>
<protein>
    <recommendedName>
        <fullName evidence="3">Reverse transcriptase domain-containing protein</fullName>
    </recommendedName>
</protein>
<name>A0ABN9PMA6_9DINO</name>
<accession>A0ABN9PMA6</accession>
<reference evidence="1" key="1">
    <citation type="submission" date="2023-10" db="EMBL/GenBank/DDBJ databases">
        <authorList>
            <person name="Chen Y."/>
            <person name="Shah S."/>
            <person name="Dougan E. K."/>
            <person name="Thang M."/>
            <person name="Chan C."/>
        </authorList>
    </citation>
    <scope>NUCLEOTIDE SEQUENCE [LARGE SCALE GENOMIC DNA]</scope>
</reference>
<evidence type="ECO:0008006" key="3">
    <source>
        <dbReference type="Google" id="ProtNLM"/>
    </source>
</evidence>
<dbReference type="Proteomes" id="UP001189429">
    <property type="component" value="Unassembled WGS sequence"/>
</dbReference>